<dbReference type="InterPro" id="IPR004307">
    <property type="entry name" value="TspO_MBR"/>
</dbReference>
<feature type="transmembrane region" description="Helical" evidence="6">
    <location>
        <begin position="88"/>
        <end position="106"/>
    </location>
</feature>
<feature type="transmembrane region" description="Helical" evidence="6">
    <location>
        <begin position="112"/>
        <end position="132"/>
    </location>
</feature>
<dbReference type="Proteomes" id="UP000199691">
    <property type="component" value="Unassembled WGS sequence"/>
</dbReference>
<name>A0A1H0RUH7_9PSEU</name>
<dbReference type="GO" id="GO:0033013">
    <property type="term" value="P:tetrapyrrole metabolic process"/>
    <property type="evidence" value="ECO:0007669"/>
    <property type="project" value="UniProtKB-ARBA"/>
</dbReference>
<dbReference type="Gene3D" id="1.20.1260.100">
    <property type="entry name" value="TspO/MBR protein"/>
    <property type="match status" value="1"/>
</dbReference>
<dbReference type="FunFam" id="1.20.1260.100:FF:000001">
    <property type="entry name" value="translocator protein 2"/>
    <property type="match status" value="1"/>
</dbReference>
<evidence type="ECO:0000256" key="3">
    <source>
        <dbReference type="ARBA" id="ARBA00022692"/>
    </source>
</evidence>
<evidence type="ECO:0000313" key="8">
    <source>
        <dbReference type="Proteomes" id="UP000199691"/>
    </source>
</evidence>
<dbReference type="STRING" id="641025.SAMN05421507_10769"/>
<evidence type="ECO:0000256" key="2">
    <source>
        <dbReference type="ARBA" id="ARBA00007524"/>
    </source>
</evidence>
<dbReference type="GO" id="GO:0016020">
    <property type="term" value="C:membrane"/>
    <property type="evidence" value="ECO:0007669"/>
    <property type="project" value="UniProtKB-SubCell"/>
</dbReference>
<keyword evidence="4 6" id="KW-1133">Transmembrane helix</keyword>
<sequence>MNGYLRRMTLASERHPVRALALFAGAVLVTAVVGSLFSVSAGSAYTALEQPSWAPPAWLFGPVWTTLYVMIAVSGWLAWRSGATRGELALFGGQLVLNAAWTPLFFGLGWFWVAFAEIVVLWLAIAALVVAFRRRNRAAALLLVPYLAWVSFAAALNLSIALLN</sequence>
<evidence type="ECO:0000256" key="1">
    <source>
        <dbReference type="ARBA" id="ARBA00004141"/>
    </source>
</evidence>
<feature type="transmembrane region" description="Helical" evidence="6">
    <location>
        <begin position="139"/>
        <end position="163"/>
    </location>
</feature>
<evidence type="ECO:0000256" key="4">
    <source>
        <dbReference type="ARBA" id="ARBA00022989"/>
    </source>
</evidence>
<dbReference type="EMBL" id="FNIX01000007">
    <property type="protein sequence ID" value="SDP32636.1"/>
    <property type="molecule type" value="Genomic_DNA"/>
</dbReference>
<dbReference type="InterPro" id="IPR038330">
    <property type="entry name" value="TspO/MBR-related_sf"/>
</dbReference>
<gene>
    <name evidence="7" type="ORF">SAMN05421507_10769</name>
</gene>
<dbReference type="Pfam" id="PF03073">
    <property type="entry name" value="TspO_MBR"/>
    <property type="match status" value="1"/>
</dbReference>
<protein>
    <submittedName>
        <fullName evidence="7">Tryptophan-rich sensory protein</fullName>
    </submittedName>
</protein>
<organism evidence="7 8">
    <name type="scientific">Lentzea jiangxiensis</name>
    <dbReference type="NCBI Taxonomy" id="641025"/>
    <lineage>
        <taxon>Bacteria</taxon>
        <taxon>Bacillati</taxon>
        <taxon>Actinomycetota</taxon>
        <taxon>Actinomycetes</taxon>
        <taxon>Pseudonocardiales</taxon>
        <taxon>Pseudonocardiaceae</taxon>
        <taxon>Lentzea</taxon>
    </lineage>
</organism>
<reference evidence="8" key="1">
    <citation type="submission" date="2016-10" db="EMBL/GenBank/DDBJ databases">
        <authorList>
            <person name="Varghese N."/>
            <person name="Submissions S."/>
        </authorList>
    </citation>
    <scope>NUCLEOTIDE SEQUENCE [LARGE SCALE GENOMIC DNA]</scope>
    <source>
        <strain evidence="8">CGMCC 4.6609</strain>
    </source>
</reference>
<dbReference type="CDD" id="cd15904">
    <property type="entry name" value="TSPO_MBR"/>
    <property type="match status" value="1"/>
</dbReference>
<dbReference type="PIRSF" id="PIRSF005859">
    <property type="entry name" value="PBR"/>
    <property type="match status" value="1"/>
</dbReference>
<dbReference type="AlphaFoldDB" id="A0A1H0RUH7"/>
<evidence type="ECO:0000256" key="5">
    <source>
        <dbReference type="ARBA" id="ARBA00023136"/>
    </source>
</evidence>
<accession>A0A1H0RUH7</accession>
<keyword evidence="5 6" id="KW-0472">Membrane</keyword>
<dbReference type="PANTHER" id="PTHR10057:SF0">
    <property type="entry name" value="TRANSLOCATOR PROTEIN"/>
    <property type="match status" value="1"/>
</dbReference>
<feature type="transmembrane region" description="Helical" evidence="6">
    <location>
        <begin position="20"/>
        <end position="45"/>
    </location>
</feature>
<dbReference type="PANTHER" id="PTHR10057">
    <property type="entry name" value="PERIPHERAL-TYPE BENZODIAZEPINE RECEPTOR"/>
    <property type="match status" value="1"/>
</dbReference>
<evidence type="ECO:0000313" key="7">
    <source>
        <dbReference type="EMBL" id="SDP32636.1"/>
    </source>
</evidence>
<feature type="transmembrane region" description="Helical" evidence="6">
    <location>
        <begin position="57"/>
        <end position="79"/>
    </location>
</feature>
<comment type="similarity">
    <text evidence="2">Belongs to the TspO/BZRP family.</text>
</comment>
<comment type="subcellular location">
    <subcellularLocation>
        <location evidence="1">Membrane</location>
        <topology evidence="1">Multi-pass membrane protein</topology>
    </subcellularLocation>
</comment>
<proteinExistence type="inferred from homology"/>
<keyword evidence="3 6" id="KW-0812">Transmembrane</keyword>
<evidence type="ECO:0000256" key="6">
    <source>
        <dbReference type="SAM" id="Phobius"/>
    </source>
</evidence>
<keyword evidence="8" id="KW-1185">Reference proteome</keyword>